<gene>
    <name evidence="2" type="ORF">AVDCRST_MAG17-214</name>
</gene>
<accession>A0A6J4RV30</accession>
<name>A0A6J4RV30_9ACTN</name>
<dbReference type="AlphaFoldDB" id="A0A6J4RV30"/>
<feature type="compositionally biased region" description="Basic residues" evidence="1">
    <location>
        <begin position="1"/>
        <end position="22"/>
    </location>
</feature>
<evidence type="ECO:0000313" key="2">
    <source>
        <dbReference type="EMBL" id="CAA9481778.1"/>
    </source>
</evidence>
<protein>
    <submittedName>
        <fullName evidence="2">Universal stress protein family 4</fullName>
    </submittedName>
</protein>
<evidence type="ECO:0000256" key="1">
    <source>
        <dbReference type="SAM" id="MobiDB-lite"/>
    </source>
</evidence>
<feature type="non-terminal residue" evidence="2">
    <location>
        <position position="147"/>
    </location>
</feature>
<feature type="non-terminal residue" evidence="2">
    <location>
        <position position="1"/>
    </location>
</feature>
<sequence>VPLDRGRHRRLRDRRQGRPPGRRARELGRREPSSGQLLHPGLGFAPAPGAPAGAGGDPVVDQPARGRRGHIAQGHGDGERSRRERRDLRARGGPRRRHPRCRRGAERRPRHGRQPGDDRGPAFPARERAEQDLAPLAVLGAHHPDEL</sequence>
<dbReference type="EMBL" id="CADCVV010000012">
    <property type="protein sequence ID" value="CAA9481778.1"/>
    <property type="molecule type" value="Genomic_DNA"/>
</dbReference>
<feature type="compositionally biased region" description="Basic residues" evidence="1">
    <location>
        <begin position="92"/>
        <end position="102"/>
    </location>
</feature>
<feature type="compositionally biased region" description="Basic and acidic residues" evidence="1">
    <location>
        <begin position="23"/>
        <end position="32"/>
    </location>
</feature>
<feature type="compositionally biased region" description="Basic and acidic residues" evidence="1">
    <location>
        <begin position="76"/>
        <end position="90"/>
    </location>
</feature>
<feature type="compositionally biased region" description="Basic and acidic residues" evidence="1">
    <location>
        <begin position="114"/>
        <end position="131"/>
    </location>
</feature>
<feature type="region of interest" description="Disordered" evidence="1">
    <location>
        <begin position="1"/>
        <end position="147"/>
    </location>
</feature>
<feature type="compositionally biased region" description="Low complexity" evidence="1">
    <location>
        <begin position="40"/>
        <end position="51"/>
    </location>
</feature>
<organism evidence="2">
    <name type="scientific">uncultured Solirubrobacterales bacterium</name>
    <dbReference type="NCBI Taxonomy" id="768556"/>
    <lineage>
        <taxon>Bacteria</taxon>
        <taxon>Bacillati</taxon>
        <taxon>Actinomycetota</taxon>
        <taxon>Thermoleophilia</taxon>
        <taxon>Solirubrobacterales</taxon>
        <taxon>environmental samples</taxon>
    </lineage>
</organism>
<reference evidence="2" key="1">
    <citation type="submission" date="2020-02" db="EMBL/GenBank/DDBJ databases">
        <authorList>
            <person name="Meier V. D."/>
        </authorList>
    </citation>
    <scope>NUCLEOTIDE SEQUENCE</scope>
    <source>
        <strain evidence="2">AVDCRST_MAG17</strain>
    </source>
</reference>
<proteinExistence type="predicted"/>